<dbReference type="RefSeq" id="WP_257743207.1">
    <property type="nucleotide sequence ID" value="NZ_CP096115.1"/>
</dbReference>
<dbReference type="PANTHER" id="PTHR30632:SF16">
    <property type="entry name" value="MOLYBDATE_TUNGSTATE-BINDING PROTEIN WTPA"/>
    <property type="match status" value="1"/>
</dbReference>
<reference evidence="2" key="1">
    <citation type="submission" date="2022-04" db="EMBL/GenBank/DDBJ databases">
        <title>Complete genome of Methanoplanus endosymbiosus DSM 3599.</title>
        <authorList>
            <person name="Chen S.-C."/>
            <person name="You Y.-T."/>
            <person name="Zhou Y.-Z."/>
            <person name="Lai M.-C."/>
        </authorList>
    </citation>
    <scope>NUCLEOTIDE SEQUENCE</scope>
    <source>
        <strain evidence="2">DSM 3599</strain>
    </source>
</reference>
<dbReference type="EMBL" id="CP096115">
    <property type="protein sequence ID" value="UUX93067.1"/>
    <property type="molecule type" value="Genomic_DNA"/>
</dbReference>
<evidence type="ECO:0000313" key="2">
    <source>
        <dbReference type="EMBL" id="UUX93067.1"/>
    </source>
</evidence>
<protein>
    <submittedName>
        <fullName evidence="2">Tungstate ABC transporter substrate-binding protein WtpA</fullName>
    </submittedName>
</protein>
<dbReference type="Proteomes" id="UP001060368">
    <property type="component" value="Chromosome"/>
</dbReference>
<dbReference type="NCBIfam" id="TIGR03730">
    <property type="entry name" value="tungstate_WtpA"/>
    <property type="match status" value="1"/>
</dbReference>
<evidence type="ECO:0000313" key="3">
    <source>
        <dbReference type="Proteomes" id="UP001060368"/>
    </source>
</evidence>
<dbReference type="InterPro" id="IPR050682">
    <property type="entry name" value="ModA/WtpA"/>
</dbReference>
<organism evidence="2 3">
    <name type="scientific">Methanoplanus endosymbiosus</name>
    <dbReference type="NCBI Taxonomy" id="33865"/>
    <lineage>
        <taxon>Archaea</taxon>
        <taxon>Methanobacteriati</taxon>
        <taxon>Methanobacteriota</taxon>
        <taxon>Stenosarchaea group</taxon>
        <taxon>Methanomicrobia</taxon>
        <taxon>Methanomicrobiales</taxon>
        <taxon>Methanomicrobiaceae</taxon>
        <taxon>Methanoplanus</taxon>
    </lineage>
</organism>
<dbReference type="GO" id="GO:0015689">
    <property type="term" value="P:molybdate ion transport"/>
    <property type="evidence" value="ECO:0007669"/>
    <property type="project" value="TreeGrafter"/>
</dbReference>
<dbReference type="PANTHER" id="PTHR30632">
    <property type="entry name" value="MOLYBDATE-BINDING PERIPLASMIC PROTEIN"/>
    <property type="match status" value="1"/>
</dbReference>
<dbReference type="SUPFAM" id="SSF53850">
    <property type="entry name" value="Periplasmic binding protein-like II"/>
    <property type="match status" value="1"/>
</dbReference>
<dbReference type="GO" id="GO:1901359">
    <property type="term" value="F:tungstate binding"/>
    <property type="evidence" value="ECO:0007669"/>
    <property type="project" value="InterPro"/>
</dbReference>
<keyword evidence="3" id="KW-1185">Reference proteome</keyword>
<dbReference type="Pfam" id="PF13531">
    <property type="entry name" value="SBP_bac_11"/>
    <property type="match status" value="1"/>
</dbReference>
<dbReference type="AlphaFoldDB" id="A0A9E7PSQ4"/>
<accession>A0A9E7PSQ4</accession>
<dbReference type="GO" id="GO:0030973">
    <property type="term" value="F:molybdate ion binding"/>
    <property type="evidence" value="ECO:0007669"/>
    <property type="project" value="TreeGrafter"/>
</dbReference>
<name>A0A9E7PSQ4_9EURY</name>
<dbReference type="InterPro" id="IPR022498">
    <property type="entry name" value="ABC_trnspt_W-bd_WtpA"/>
</dbReference>
<dbReference type="Gene3D" id="3.40.190.10">
    <property type="entry name" value="Periplasmic binding protein-like II"/>
    <property type="match status" value="2"/>
</dbReference>
<evidence type="ECO:0000256" key="1">
    <source>
        <dbReference type="ARBA" id="ARBA00009438"/>
    </source>
</evidence>
<comment type="similarity">
    <text evidence="1">Belongs to the bacterial solute-binding protein 1 family. WtpA subfamily.</text>
</comment>
<dbReference type="GeneID" id="74306591"/>
<sequence length="338" mass="37887">MKRADNLHILFFALFFTGILILSSGCTSDSAGSEEKTVLKILPAGSLMLPFEYLEEDYEAENPGIDVQYEGHGSIQCIRQVTDLGRNFDLVVVADSSLIPDMMMRENPETGNNYSDSYTEFATNEIVIAYTDESLYSDEINADNWYEILQRSDVTVGFSNPMLDAAGYRAFMLFQLAGQYYGDENLMSEIAGDHMKGGITVEKSGDVERIMLPELVQPSDEKLKIRDGSIFLLYLLESGGVDYAIEYRSVAEGHNLNYIGLPEEINLGNSSMNSVYDDVSVNLGFERFSSIGSERTGRSTVYAWTIPDNADNPDEAVRFAEYMEDEFRNNRYGWPPAL</sequence>
<dbReference type="CDD" id="cd13540">
    <property type="entry name" value="PBP2_ModA_WtpA"/>
    <property type="match status" value="1"/>
</dbReference>
<dbReference type="KEGG" id="mend:L6E24_02810"/>
<gene>
    <name evidence="2" type="primary">wtpA</name>
    <name evidence="2" type="ORF">L6E24_02810</name>
</gene>
<proteinExistence type="inferred from homology"/>
<dbReference type="PROSITE" id="PS51257">
    <property type="entry name" value="PROKAR_LIPOPROTEIN"/>
    <property type="match status" value="1"/>
</dbReference>